<dbReference type="GO" id="GO:0051603">
    <property type="term" value="P:proteolysis involved in protein catabolic process"/>
    <property type="evidence" value="ECO:0007669"/>
    <property type="project" value="InterPro"/>
</dbReference>
<dbReference type="EMBL" id="QMQB01000136">
    <property type="protein sequence ID" value="RLE12734.1"/>
    <property type="molecule type" value="Genomic_DNA"/>
</dbReference>
<dbReference type="AlphaFoldDB" id="A0A662DAC1"/>
<dbReference type="GO" id="GO:0004298">
    <property type="term" value="F:threonine-type endopeptidase activity"/>
    <property type="evidence" value="ECO:0007669"/>
    <property type="project" value="UniProtKB-KW"/>
</dbReference>
<dbReference type="SUPFAM" id="SSF56235">
    <property type="entry name" value="N-terminal nucleophile aminohydrolases (Ntn hydrolases)"/>
    <property type="match status" value="1"/>
</dbReference>
<evidence type="ECO:0000256" key="4">
    <source>
        <dbReference type="ARBA" id="ARBA00022670"/>
    </source>
</evidence>
<evidence type="ECO:0000256" key="3">
    <source>
        <dbReference type="ARBA" id="ARBA00022490"/>
    </source>
</evidence>
<keyword evidence="4 8" id="KW-0645">Protease</keyword>
<dbReference type="PROSITE" id="PS51476">
    <property type="entry name" value="PROTEASOME_BETA_2"/>
    <property type="match status" value="1"/>
</dbReference>
<name>A0A662DAC1_UNCAE</name>
<keyword evidence="6 8" id="KW-0378">Hydrolase</keyword>
<reference evidence="9" key="2">
    <citation type="journal article" date="2020" name="mSystems">
        <title>Genome- and Community-Level Interaction Insights into Carbon Utilization and Element Cycling Functions of Hydrothermarchaeota in Hydrothermal Sediment.</title>
        <authorList>
            <person name="Zhou Z."/>
            <person name="Liu Y."/>
            <person name="Xu W."/>
            <person name="Pan J."/>
            <person name="Luo Z.H."/>
            <person name="Li M."/>
        </authorList>
    </citation>
    <scope>NUCLEOTIDE SEQUENCE [LARGE SCALE GENOMIC DNA]</scope>
    <source>
        <strain evidence="9">HyVt-219</strain>
    </source>
</reference>
<keyword evidence="5 8" id="KW-0479">Metal-binding</keyword>
<keyword evidence="3 8" id="KW-0963">Cytoplasm</keyword>
<evidence type="ECO:0000256" key="6">
    <source>
        <dbReference type="ARBA" id="ARBA00022801"/>
    </source>
</evidence>
<keyword evidence="8" id="KW-0021">Allosteric enzyme</keyword>
<dbReference type="InterPro" id="IPR001353">
    <property type="entry name" value="Proteasome_sua/b"/>
</dbReference>
<sequence>MFKGTTILAVRRDKKVALGGDGQVTFQNTIMKQRASKVRRLYKGRILAGFAGGVADALTLFEKFEKKIDQYQGNLSRASLELAKEWRQDKVLRKLEALMIVADREKTLVISGSGDVIEPDDDVIAIGSGAGYAQAAAKALWEHTSYDPAKIVDISIRIAASICIYTNNQITIENLE</sequence>
<dbReference type="Proteomes" id="UP000885660">
    <property type="component" value="Unassembled WGS sequence"/>
</dbReference>
<protein>
    <recommendedName>
        <fullName evidence="8">ATP-dependent protease subunit HslV</fullName>
        <ecNumber evidence="8">3.4.25.2</ecNumber>
    </recommendedName>
</protein>
<evidence type="ECO:0000313" key="11">
    <source>
        <dbReference type="Proteomes" id="UP000267654"/>
    </source>
</evidence>
<dbReference type="InterPro" id="IPR029055">
    <property type="entry name" value="Ntn_hydrolases_N"/>
</dbReference>
<comment type="activity regulation">
    <text evidence="8">Allosterically activated by HslU binding.</text>
</comment>
<feature type="binding site" evidence="8">
    <location>
        <position position="163"/>
    </location>
    <ligand>
        <name>Na(+)</name>
        <dbReference type="ChEBI" id="CHEBI:29101"/>
    </ligand>
</feature>
<dbReference type="Gene3D" id="3.60.20.10">
    <property type="entry name" value="Glutamine Phosphoribosylpyrophosphate, subunit 1, domain 1"/>
    <property type="match status" value="1"/>
</dbReference>
<comment type="subcellular location">
    <subcellularLocation>
        <location evidence="1 8">Cytoplasm</location>
    </subcellularLocation>
</comment>
<evidence type="ECO:0000256" key="7">
    <source>
        <dbReference type="ARBA" id="ARBA00023053"/>
    </source>
</evidence>
<dbReference type="NCBIfam" id="TIGR03692">
    <property type="entry name" value="ATP_dep_HslV"/>
    <property type="match status" value="1"/>
</dbReference>
<evidence type="ECO:0000256" key="5">
    <source>
        <dbReference type="ARBA" id="ARBA00022723"/>
    </source>
</evidence>
<dbReference type="Pfam" id="PF00227">
    <property type="entry name" value="Proteasome"/>
    <property type="match status" value="1"/>
</dbReference>
<gene>
    <name evidence="8 9" type="primary">hslV</name>
    <name evidence="10" type="ORF">DRI96_04080</name>
    <name evidence="9" type="ORF">ENG47_03590</name>
</gene>
<comment type="catalytic activity">
    <reaction evidence="8">
        <text>ATP-dependent cleavage of peptide bonds with broad specificity.</text>
        <dbReference type="EC" id="3.4.25.2"/>
    </reaction>
</comment>
<keyword evidence="8" id="KW-0888">Threonine protease</keyword>
<dbReference type="PIRSF" id="PIRSF039093">
    <property type="entry name" value="HslV"/>
    <property type="match status" value="1"/>
</dbReference>
<dbReference type="Proteomes" id="UP000267654">
    <property type="component" value="Unassembled WGS sequence"/>
</dbReference>
<evidence type="ECO:0000256" key="1">
    <source>
        <dbReference type="ARBA" id="ARBA00004496"/>
    </source>
</evidence>
<comment type="subunit">
    <text evidence="8">A double ring-shaped homohexamer of HslV is capped on each side by a ring-shaped HslU homohexamer. The assembly of the HslU/HslV complex is dependent on binding of ATP.</text>
</comment>
<dbReference type="GO" id="GO:0046872">
    <property type="term" value="F:metal ion binding"/>
    <property type="evidence" value="ECO:0007669"/>
    <property type="project" value="UniProtKB-KW"/>
</dbReference>
<dbReference type="EMBL" id="DRBC01000212">
    <property type="protein sequence ID" value="HDN84823.1"/>
    <property type="molecule type" value="Genomic_DNA"/>
</dbReference>
<feature type="binding site" evidence="8">
    <location>
        <position position="160"/>
    </location>
    <ligand>
        <name>Na(+)</name>
        <dbReference type="ChEBI" id="CHEBI:29101"/>
    </ligand>
</feature>
<comment type="similarity">
    <text evidence="2 8">Belongs to the peptidase T1B family. HslV subfamily.</text>
</comment>
<feature type="binding site" evidence="8">
    <location>
        <position position="166"/>
    </location>
    <ligand>
        <name>Na(+)</name>
        <dbReference type="ChEBI" id="CHEBI:29101"/>
    </ligand>
</feature>
<proteinExistence type="inferred from homology"/>
<dbReference type="EC" id="3.4.25.2" evidence="8"/>
<dbReference type="NCBIfam" id="NF003964">
    <property type="entry name" value="PRK05456.1"/>
    <property type="match status" value="1"/>
</dbReference>
<dbReference type="PANTHER" id="PTHR32194">
    <property type="entry name" value="METALLOPROTEASE TLDD"/>
    <property type="match status" value="1"/>
</dbReference>
<reference evidence="10 11" key="1">
    <citation type="submission" date="2018-06" db="EMBL/GenBank/DDBJ databases">
        <title>Extensive metabolic versatility and redundancy in microbially diverse, dynamic hydrothermal sediments.</title>
        <authorList>
            <person name="Dombrowski N."/>
            <person name="Teske A."/>
            <person name="Baker B.J."/>
        </authorList>
    </citation>
    <scope>NUCLEOTIDE SEQUENCE [LARGE SCALE GENOMIC DNA]</scope>
    <source>
        <strain evidence="10">B19_G9</strain>
    </source>
</reference>
<keyword evidence="7 8" id="KW-0915">Sodium</keyword>
<feature type="active site" evidence="8">
    <location>
        <position position="5"/>
    </location>
</feature>
<comment type="function">
    <text evidence="8">Protease subunit of a proteasome-like degradation complex believed to be a general protein degrading machinery.</text>
</comment>
<evidence type="ECO:0000313" key="9">
    <source>
        <dbReference type="EMBL" id="HDN84823.1"/>
    </source>
</evidence>
<organism evidence="10 11">
    <name type="scientific">Aerophobetes bacterium</name>
    <dbReference type="NCBI Taxonomy" id="2030807"/>
    <lineage>
        <taxon>Bacteria</taxon>
        <taxon>Candidatus Aerophobota</taxon>
    </lineage>
</organism>
<evidence type="ECO:0000256" key="2">
    <source>
        <dbReference type="ARBA" id="ARBA00006053"/>
    </source>
</evidence>
<dbReference type="GO" id="GO:0009376">
    <property type="term" value="C:HslUV protease complex"/>
    <property type="evidence" value="ECO:0007669"/>
    <property type="project" value="UniProtKB-UniRule"/>
</dbReference>
<evidence type="ECO:0000256" key="8">
    <source>
        <dbReference type="HAMAP-Rule" id="MF_00248"/>
    </source>
</evidence>
<comment type="caution">
    <text evidence="10">The sequence shown here is derived from an EMBL/GenBank/DDBJ whole genome shotgun (WGS) entry which is preliminary data.</text>
</comment>
<evidence type="ECO:0000313" key="10">
    <source>
        <dbReference type="EMBL" id="RLE12734.1"/>
    </source>
</evidence>
<dbReference type="GO" id="GO:0005839">
    <property type="term" value="C:proteasome core complex"/>
    <property type="evidence" value="ECO:0007669"/>
    <property type="project" value="InterPro"/>
</dbReference>
<accession>A0A662DAC1</accession>
<dbReference type="HAMAP" id="MF_00248">
    <property type="entry name" value="HslV"/>
    <property type="match status" value="1"/>
</dbReference>
<dbReference type="PANTHER" id="PTHR32194:SF0">
    <property type="entry name" value="ATP-DEPENDENT PROTEASE SUBUNIT HSLV"/>
    <property type="match status" value="1"/>
</dbReference>
<dbReference type="InterPro" id="IPR023333">
    <property type="entry name" value="Proteasome_suB-type"/>
</dbReference>
<dbReference type="InterPro" id="IPR022281">
    <property type="entry name" value="ATP-dep_Prtase_HsIV_su"/>
</dbReference>